<dbReference type="PANTHER" id="PTHR37423:SF2">
    <property type="entry name" value="MEMBRANE-BOUND LYTIC MUREIN TRANSGLYCOSYLASE C"/>
    <property type="match status" value="1"/>
</dbReference>
<evidence type="ECO:0000313" key="4">
    <source>
        <dbReference type="Proteomes" id="UP000422108"/>
    </source>
</evidence>
<accession>A0A5K8ACA4</accession>
<dbReference type="Gene3D" id="1.10.530.10">
    <property type="match status" value="1"/>
</dbReference>
<protein>
    <recommendedName>
        <fullName evidence="2">Transglycosylase SLT domain-containing protein</fullName>
    </recommendedName>
</protein>
<dbReference type="Proteomes" id="UP000422108">
    <property type="component" value="Chromosome"/>
</dbReference>
<gene>
    <name evidence="3" type="ORF">DSCOOX_33260</name>
</gene>
<dbReference type="GO" id="GO:0016020">
    <property type="term" value="C:membrane"/>
    <property type="evidence" value="ECO:0007669"/>
    <property type="project" value="InterPro"/>
</dbReference>
<evidence type="ECO:0000313" key="3">
    <source>
        <dbReference type="EMBL" id="BBO90146.1"/>
    </source>
</evidence>
<name>A0A5K8ACA4_9BACT</name>
<proteinExistence type="inferred from homology"/>
<dbReference type="EMBL" id="AP021879">
    <property type="protein sequence ID" value="BBO90146.1"/>
    <property type="molecule type" value="Genomic_DNA"/>
</dbReference>
<dbReference type="PANTHER" id="PTHR37423">
    <property type="entry name" value="SOLUBLE LYTIC MUREIN TRANSGLYCOSYLASE-RELATED"/>
    <property type="match status" value="1"/>
</dbReference>
<comment type="similarity">
    <text evidence="1">Belongs to the transglycosylase Slt family.</text>
</comment>
<dbReference type="CDD" id="cd00254">
    <property type="entry name" value="LT-like"/>
    <property type="match status" value="1"/>
</dbReference>
<dbReference type="GO" id="GO:0008933">
    <property type="term" value="F:peptidoglycan lytic transglycosylase activity"/>
    <property type="evidence" value="ECO:0007669"/>
    <property type="project" value="InterPro"/>
</dbReference>
<evidence type="ECO:0000259" key="2">
    <source>
        <dbReference type="Pfam" id="PF01464"/>
    </source>
</evidence>
<dbReference type="InterPro" id="IPR008258">
    <property type="entry name" value="Transglycosylase_SLT_dom_1"/>
</dbReference>
<keyword evidence="4" id="KW-1185">Reference proteome</keyword>
<dbReference type="GO" id="GO:0000270">
    <property type="term" value="P:peptidoglycan metabolic process"/>
    <property type="evidence" value="ECO:0007669"/>
    <property type="project" value="InterPro"/>
</dbReference>
<evidence type="ECO:0000256" key="1">
    <source>
        <dbReference type="ARBA" id="ARBA00007734"/>
    </source>
</evidence>
<reference evidence="3 4" key="1">
    <citation type="submission" date="2019-11" db="EMBL/GenBank/DDBJ databases">
        <title>Comparative genomics of hydrocarbon-degrading Desulfosarcina strains.</title>
        <authorList>
            <person name="Watanabe M."/>
            <person name="Kojima H."/>
            <person name="Fukui M."/>
        </authorList>
    </citation>
    <scope>NUCLEOTIDE SEQUENCE [LARGE SCALE GENOMIC DNA]</scope>
    <source>
        <strain evidence="4">oXyS1</strain>
    </source>
</reference>
<dbReference type="Pfam" id="PF01464">
    <property type="entry name" value="SLT"/>
    <property type="match status" value="1"/>
</dbReference>
<sequence length="275" mass="29406">MLDNFIEQTDNTEAAMIDRTQMTIDAYLRQAGLKPQTATSSKNFIPLKPVNGTGFGEVLGDLTSTDGLTVSGHSKGTTIAEYLSQRSSSARSGFFSQSTLGSGLLSGGYRNRLNTAMLQSASRTGISETAVAQMTAAPASTPENNGQIGRSIRKAAKKYNLPEDLIESVIRAESDFQPDAVSPAGAQGLMQLMPATARELGVTDPFDVQQNIDGGARYIRQMLDRFDGDVKLALAAYNAGPGTVDRYNGDVPYRETRNYVKRVLAGMSSTSKATV</sequence>
<dbReference type="InterPro" id="IPR023346">
    <property type="entry name" value="Lysozyme-like_dom_sf"/>
</dbReference>
<feature type="domain" description="Transglycosylase SLT" evidence="2">
    <location>
        <begin position="152"/>
        <end position="259"/>
    </location>
</feature>
<dbReference type="PROSITE" id="PS00922">
    <property type="entry name" value="TRANSGLYCOSYLASE"/>
    <property type="match status" value="1"/>
</dbReference>
<dbReference type="InterPro" id="IPR000189">
    <property type="entry name" value="Transglyc_AS"/>
</dbReference>
<organism evidence="3 4">
    <name type="scientific">Desulfosarcina ovata subsp. ovata</name>
    <dbReference type="NCBI Taxonomy" id="2752305"/>
    <lineage>
        <taxon>Bacteria</taxon>
        <taxon>Pseudomonadati</taxon>
        <taxon>Thermodesulfobacteriota</taxon>
        <taxon>Desulfobacteria</taxon>
        <taxon>Desulfobacterales</taxon>
        <taxon>Desulfosarcinaceae</taxon>
        <taxon>Desulfosarcina</taxon>
    </lineage>
</organism>
<dbReference type="SUPFAM" id="SSF53955">
    <property type="entry name" value="Lysozyme-like"/>
    <property type="match status" value="1"/>
</dbReference>
<dbReference type="AlphaFoldDB" id="A0A5K8ACA4"/>